<name>A0A2K8MBC5_9SPHN</name>
<keyword evidence="4" id="KW-1185">Reference proteome</keyword>
<keyword evidence="2" id="KW-0472">Membrane</keyword>
<accession>A0A2K8MBC5</accession>
<dbReference type="Pfam" id="PF03929">
    <property type="entry name" value="PepSY_TM"/>
    <property type="match status" value="1"/>
</dbReference>
<evidence type="ECO:0000313" key="4">
    <source>
        <dbReference type="Proteomes" id="UP000229081"/>
    </source>
</evidence>
<dbReference type="PANTHER" id="PTHR34219:SF1">
    <property type="entry name" value="PEPSY DOMAIN-CONTAINING PROTEIN"/>
    <property type="match status" value="1"/>
</dbReference>
<keyword evidence="2" id="KW-0812">Transmembrane</keyword>
<reference evidence="3 4" key="1">
    <citation type="submission" date="2017-11" db="EMBL/GenBank/DDBJ databases">
        <title>Complete genome sequence of Sphingomonas sp. Strain Cra20, a psychrotolerant potential plant growth promoting rhizobacteria.</title>
        <authorList>
            <person name="Luo Y."/>
        </authorList>
    </citation>
    <scope>NUCLEOTIDE SEQUENCE [LARGE SCALE GENOMIC DNA]</scope>
    <source>
        <strain evidence="3 4">Cra20</strain>
    </source>
</reference>
<dbReference type="Proteomes" id="UP000229081">
    <property type="component" value="Chromosome"/>
</dbReference>
<feature type="region of interest" description="Disordered" evidence="1">
    <location>
        <begin position="232"/>
        <end position="252"/>
    </location>
</feature>
<dbReference type="OrthoDB" id="9791166at2"/>
<sequence>MASVPGARWYNAVWRWHFYAGLFCMPFVLWLAATGTIYLWKPQIEAWLERPYDTLAPAGPRARADAQVKAALAAVPGATLHKYQLPQSAGEAARVIVGKDGLETRVYVDPYQLRVLRTETESERPMRVISDLHGKFRAGSPGSYLVEIAACWTATMLLTGLYLWWPRRARGLGGVLYPRLRSGKRLFWRDLHAVAGIWVAVLALLLISTGLPWAKFWGSYFKEVRAVTGTLDGPQDWPTGSRSAMPGAHAGHGGMAMPHAAAPGADLDRVAAAVYPLGIAPPVLIAPPATIGAPWTVTSDAANRPLRTSITVDGGTGALTSRRDFAERHWLDRAVGYGIAAHEGALFGLANQLLGTLTALLLATLSVSGTVMWWRRRPEGLLGAPARLSRPRYGPVLIGAVLLLALAMPLFGATLSLVAVADRLMLPHCSGVRRWLGLAPIRA</sequence>
<protein>
    <submittedName>
        <fullName evidence="3">Peptidase</fullName>
    </submittedName>
</protein>
<evidence type="ECO:0000256" key="1">
    <source>
        <dbReference type="SAM" id="MobiDB-lite"/>
    </source>
</evidence>
<dbReference type="AlphaFoldDB" id="A0A2K8MBC5"/>
<feature type="transmembrane region" description="Helical" evidence="2">
    <location>
        <begin position="144"/>
        <end position="165"/>
    </location>
</feature>
<feature type="transmembrane region" description="Helical" evidence="2">
    <location>
        <begin position="353"/>
        <end position="374"/>
    </location>
</feature>
<dbReference type="EMBL" id="CP024923">
    <property type="protein sequence ID" value="ATY31192.1"/>
    <property type="molecule type" value="Genomic_DNA"/>
</dbReference>
<keyword evidence="2" id="KW-1133">Transmembrane helix</keyword>
<proteinExistence type="predicted"/>
<dbReference type="InterPro" id="IPR005625">
    <property type="entry name" value="PepSY-ass_TM"/>
</dbReference>
<dbReference type="KEGG" id="sphc:CVN68_03680"/>
<feature type="transmembrane region" description="Helical" evidence="2">
    <location>
        <begin position="16"/>
        <end position="40"/>
    </location>
</feature>
<evidence type="ECO:0000313" key="3">
    <source>
        <dbReference type="EMBL" id="ATY31192.1"/>
    </source>
</evidence>
<gene>
    <name evidence="3" type="ORF">CVN68_03680</name>
</gene>
<dbReference type="RefSeq" id="WP_100281003.1">
    <property type="nucleotide sequence ID" value="NZ_CP024923.1"/>
</dbReference>
<feature type="transmembrane region" description="Helical" evidence="2">
    <location>
        <begin position="191"/>
        <end position="214"/>
    </location>
</feature>
<feature type="transmembrane region" description="Helical" evidence="2">
    <location>
        <begin position="394"/>
        <end position="420"/>
    </location>
</feature>
<dbReference type="PANTHER" id="PTHR34219">
    <property type="entry name" value="IRON-REGULATED INNER MEMBRANE PROTEIN-RELATED"/>
    <property type="match status" value="1"/>
</dbReference>
<organism evidence="3 4">
    <name type="scientific">Sphingomonas psychrotolerans</name>
    <dbReference type="NCBI Taxonomy" id="1327635"/>
    <lineage>
        <taxon>Bacteria</taxon>
        <taxon>Pseudomonadati</taxon>
        <taxon>Pseudomonadota</taxon>
        <taxon>Alphaproteobacteria</taxon>
        <taxon>Sphingomonadales</taxon>
        <taxon>Sphingomonadaceae</taxon>
        <taxon>Sphingomonas</taxon>
    </lineage>
</organism>
<evidence type="ECO:0000256" key="2">
    <source>
        <dbReference type="SAM" id="Phobius"/>
    </source>
</evidence>